<proteinExistence type="predicted"/>
<evidence type="ECO:0000259" key="1">
    <source>
        <dbReference type="Pfam" id="PF01909"/>
    </source>
</evidence>
<dbReference type="eggNOG" id="COG1669">
    <property type="taxonomic scope" value="Bacteria"/>
</dbReference>
<dbReference type="RefSeq" id="WP_020878484.1">
    <property type="nucleotide sequence ID" value="NZ_ATHJ01000118.1"/>
</dbReference>
<keyword evidence="3" id="KW-1185">Reference proteome</keyword>
<dbReference type="Proteomes" id="UP000014977">
    <property type="component" value="Unassembled WGS sequence"/>
</dbReference>
<dbReference type="PANTHER" id="PTHR43449:SF1">
    <property type="entry name" value="POLYMERASE BETA NUCLEOTIDYLTRANSFERASE DOMAIN-CONTAINING PROTEIN"/>
    <property type="match status" value="1"/>
</dbReference>
<accession>S7TAY1</accession>
<protein>
    <submittedName>
        <fullName evidence="2">DNA polymerase beta domain protein region</fullName>
    </submittedName>
</protein>
<evidence type="ECO:0000313" key="3">
    <source>
        <dbReference type="Proteomes" id="UP000014977"/>
    </source>
</evidence>
<dbReference type="Pfam" id="PF01909">
    <property type="entry name" value="NTP_transf_2"/>
    <property type="match status" value="1"/>
</dbReference>
<dbReference type="SUPFAM" id="SSF81301">
    <property type="entry name" value="Nucleotidyltransferase"/>
    <property type="match status" value="1"/>
</dbReference>
<dbReference type="Gene3D" id="3.30.460.10">
    <property type="entry name" value="Beta Polymerase, domain 2"/>
    <property type="match status" value="1"/>
</dbReference>
<evidence type="ECO:0000313" key="2">
    <source>
        <dbReference type="EMBL" id="EPR34267.1"/>
    </source>
</evidence>
<dbReference type="AlphaFoldDB" id="S7TAY1"/>
<dbReference type="OrthoDB" id="5519765at2"/>
<dbReference type="CDD" id="cd05403">
    <property type="entry name" value="NT_KNTase_like"/>
    <property type="match status" value="1"/>
</dbReference>
<sequence>MDKKAAVELVDRFRKAIEARGIRASRIILYGSYAAGAQQAGSDIDIVVISEDFAGKGYWERIDILTDAVYEIFAPLEATALTPDEWDQGDTFIADFARDGEVLYAA</sequence>
<feature type="domain" description="Polymerase nucleotidyl transferase" evidence="1">
    <location>
        <begin position="11"/>
        <end position="62"/>
    </location>
</feature>
<organism evidence="2 3">
    <name type="scientific">Desulfococcus multivorans DSM 2059</name>
    <dbReference type="NCBI Taxonomy" id="1121405"/>
    <lineage>
        <taxon>Bacteria</taxon>
        <taxon>Pseudomonadati</taxon>
        <taxon>Thermodesulfobacteriota</taxon>
        <taxon>Desulfobacteria</taxon>
        <taxon>Desulfobacterales</taxon>
        <taxon>Desulfococcaceae</taxon>
        <taxon>Desulfococcus</taxon>
    </lineage>
</organism>
<dbReference type="InterPro" id="IPR002934">
    <property type="entry name" value="Polymerase_NTP_transf_dom"/>
</dbReference>
<name>S7TAY1_DESML</name>
<dbReference type="GO" id="GO:0016779">
    <property type="term" value="F:nucleotidyltransferase activity"/>
    <property type="evidence" value="ECO:0007669"/>
    <property type="project" value="InterPro"/>
</dbReference>
<dbReference type="PANTHER" id="PTHR43449">
    <property type="entry name" value="NUCLEOTIDYLTRANSFERASE"/>
    <property type="match status" value="1"/>
</dbReference>
<reference evidence="2 3" key="1">
    <citation type="journal article" date="2013" name="Genome Announc.">
        <title>Draft genome sequences for three mercury-methylating, sulfate-reducing bacteria.</title>
        <authorList>
            <person name="Brown S.D."/>
            <person name="Hurt R.A.Jr."/>
            <person name="Gilmour C.C."/>
            <person name="Elias D.A."/>
        </authorList>
    </citation>
    <scope>NUCLEOTIDE SEQUENCE [LARGE SCALE GENOMIC DNA]</scope>
    <source>
        <strain evidence="2 3">DSM 2059</strain>
    </source>
</reference>
<dbReference type="EMBL" id="ATHJ01000118">
    <property type="protein sequence ID" value="EPR34267.1"/>
    <property type="molecule type" value="Genomic_DNA"/>
</dbReference>
<dbReference type="InterPro" id="IPR043519">
    <property type="entry name" value="NT_sf"/>
</dbReference>
<comment type="caution">
    <text evidence="2">The sequence shown here is derived from an EMBL/GenBank/DDBJ whole genome shotgun (WGS) entry which is preliminary data.</text>
</comment>
<gene>
    <name evidence="2" type="ORF">dsmv_3351</name>
</gene>